<protein>
    <submittedName>
        <fullName evidence="1">Uncharacterized protein</fullName>
    </submittedName>
</protein>
<evidence type="ECO:0000313" key="1">
    <source>
        <dbReference type="EMBL" id="VFU39344.1"/>
    </source>
</evidence>
<sequence>MDLKLEERALIAFFESDHDLFCCAVLELVITEEKLDFDLEIEKVFQARSLALQERPVNQKVLGCIPVNEEKFKITTFIDV</sequence>
<accession>A0A6N2LFN2</accession>
<name>A0A6N2LFN2_SALVM</name>
<gene>
    <name evidence="1" type="ORF">SVIM_LOCUS218010</name>
</gene>
<dbReference type="EMBL" id="CAADRP010001528">
    <property type="protein sequence ID" value="VFU39344.1"/>
    <property type="molecule type" value="Genomic_DNA"/>
</dbReference>
<dbReference type="AlphaFoldDB" id="A0A6N2LFN2"/>
<organism evidence="1">
    <name type="scientific">Salix viminalis</name>
    <name type="common">Common osier</name>
    <name type="synonym">Basket willow</name>
    <dbReference type="NCBI Taxonomy" id="40686"/>
    <lineage>
        <taxon>Eukaryota</taxon>
        <taxon>Viridiplantae</taxon>
        <taxon>Streptophyta</taxon>
        <taxon>Embryophyta</taxon>
        <taxon>Tracheophyta</taxon>
        <taxon>Spermatophyta</taxon>
        <taxon>Magnoliopsida</taxon>
        <taxon>eudicotyledons</taxon>
        <taxon>Gunneridae</taxon>
        <taxon>Pentapetalae</taxon>
        <taxon>rosids</taxon>
        <taxon>fabids</taxon>
        <taxon>Malpighiales</taxon>
        <taxon>Salicaceae</taxon>
        <taxon>Saliceae</taxon>
        <taxon>Salix</taxon>
    </lineage>
</organism>
<reference evidence="1" key="1">
    <citation type="submission" date="2019-03" db="EMBL/GenBank/DDBJ databases">
        <authorList>
            <person name="Mank J."/>
            <person name="Almeida P."/>
        </authorList>
    </citation>
    <scope>NUCLEOTIDE SEQUENCE</scope>
    <source>
        <strain evidence="1">78183</strain>
    </source>
</reference>
<proteinExistence type="predicted"/>